<feature type="transmembrane region" description="Helical" evidence="7">
    <location>
        <begin position="30"/>
        <end position="50"/>
    </location>
</feature>
<name>A0A135LF13_PENPA</name>
<evidence type="ECO:0000256" key="7">
    <source>
        <dbReference type="SAM" id="Phobius"/>
    </source>
</evidence>
<feature type="transmembrane region" description="Helical" evidence="7">
    <location>
        <begin position="222"/>
        <end position="242"/>
    </location>
</feature>
<feature type="region of interest" description="Disordered" evidence="6">
    <location>
        <begin position="305"/>
        <end position="333"/>
    </location>
</feature>
<protein>
    <recommendedName>
        <fullName evidence="8">Rhodopsin domain-containing protein</fullName>
    </recommendedName>
</protein>
<comment type="subcellular location">
    <subcellularLocation>
        <location evidence="1">Membrane</location>
        <topology evidence="1">Multi-pass membrane protein</topology>
    </subcellularLocation>
</comment>
<feature type="domain" description="Rhodopsin" evidence="8">
    <location>
        <begin position="46"/>
        <end position="285"/>
    </location>
</feature>
<reference evidence="9 10" key="1">
    <citation type="journal article" date="2016" name="BMC Genomics">
        <title>Genome sequencing and secondary metabolism of the postharvest pathogen Penicillium griseofulvum.</title>
        <authorList>
            <person name="Banani H."/>
            <person name="Marcet-Houben M."/>
            <person name="Ballester A.R."/>
            <person name="Abbruscato P."/>
            <person name="Gonzalez-Candelas L."/>
            <person name="Gabaldon T."/>
            <person name="Spadaro D."/>
        </authorList>
    </citation>
    <scope>NUCLEOTIDE SEQUENCE [LARGE SCALE GENOMIC DNA]</scope>
    <source>
        <strain evidence="9 10">PG3</strain>
    </source>
</reference>
<feature type="compositionally biased region" description="Polar residues" evidence="6">
    <location>
        <begin position="305"/>
        <end position="321"/>
    </location>
</feature>
<evidence type="ECO:0000256" key="5">
    <source>
        <dbReference type="ARBA" id="ARBA00038359"/>
    </source>
</evidence>
<proteinExistence type="inferred from homology"/>
<keyword evidence="2 7" id="KW-0812">Transmembrane</keyword>
<gene>
    <name evidence="9" type="ORF">PGRI_014110</name>
</gene>
<dbReference type="OrthoDB" id="5342292at2759"/>
<keyword evidence="10" id="KW-1185">Reference proteome</keyword>
<feature type="transmembrane region" description="Helical" evidence="7">
    <location>
        <begin position="62"/>
        <end position="83"/>
    </location>
</feature>
<feature type="transmembrane region" description="Helical" evidence="7">
    <location>
        <begin position="189"/>
        <end position="210"/>
    </location>
</feature>
<dbReference type="InterPro" id="IPR052337">
    <property type="entry name" value="SAT4-like"/>
</dbReference>
<evidence type="ECO:0000256" key="2">
    <source>
        <dbReference type="ARBA" id="ARBA00022692"/>
    </source>
</evidence>
<dbReference type="STRING" id="5078.A0A135LF13"/>
<dbReference type="OMA" id="WVFIEAN"/>
<evidence type="ECO:0000256" key="4">
    <source>
        <dbReference type="ARBA" id="ARBA00023136"/>
    </source>
</evidence>
<dbReference type="Pfam" id="PF20684">
    <property type="entry name" value="Fung_rhodopsin"/>
    <property type="match status" value="1"/>
</dbReference>
<evidence type="ECO:0000256" key="6">
    <source>
        <dbReference type="SAM" id="MobiDB-lite"/>
    </source>
</evidence>
<dbReference type="RefSeq" id="XP_040646077.1">
    <property type="nucleotide sequence ID" value="XM_040789124.1"/>
</dbReference>
<feature type="transmembrane region" description="Helical" evidence="7">
    <location>
        <begin position="141"/>
        <end position="169"/>
    </location>
</feature>
<accession>A0A135LF13</accession>
<dbReference type="InterPro" id="IPR049326">
    <property type="entry name" value="Rhodopsin_dom_fungi"/>
</dbReference>
<comment type="caution">
    <text evidence="9">The sequence shown here is derived from an EMBL/GenBank/DDBJ whole genome shotgun (WGS) entry which is preliminary data.</text>
</comment>
<dbReference type="AlphaFoldDB" id="A0A135LF13"/>
<sequence>MPRHVGVVPPPPGVTPDFDYSNPWLYEVNMVLISVGLVFSFIFLVLRIYTKTKILRKFGWEDVFIVLAWIFSLGTQITSIYGYQHSGVGIHMWNVTEEMFATYQKVILAAAVVYVPALAFAKMSLVFLYRRIMEKQLAYTWALHIITAVVCGYSLALIFALIFACNPIAMTWDLSITDGSCISREGLYIATAVTNIVTDLALILLPIPLVVGLQMPGIQKCYLIVVFVVGCATVVTSILRLATLVPFLTTSDITHDLAWPQLWINVEANLIVICPCLPSLRQFMRHHAPGWMGEAGSSARRYFTPNSTSASRNRFKTTGSRQPDEIALTGNGESIGSRSRIVKEVAWNVTEERMDDDSDGSIKRKPANSFAYET</sequence>
<feature type="transmembrane region" description="Helical" evidence="7">
    <location>
        <begin position="103"/>
        <end position="129"/>
    </location>
</feature>
<dbReference type="GeneID" id="63704424"/>
<dbReference type="GO" id="GO:0016020">
    <property type="term" value="C:membrane"/>
    <property type="evidence" value="ECO:0007669"/>
    <property type="project" value="UniProtKB-SubCell"/>
</dbReference>
<dbReference type="Proteomes" id="UP000070168">
    <property type="component" value="Unassembled WGS sequence"/>
</dbReference>
<dbReference type="PANTHER" id="PTHR33048">
    <property type="entry name" value="PTH11-LIKE INTEGRAL MEMBRANE PROTEIN (AFU_ORTHOLOGUE AFUA_5G11245)"/>
    <property type="match status" value="1"/>
</dbReference>
<dbReference type="EMBL" id="LHQR01000065">
    <property type="protein sequence ID" value="KXG47541.1"/>
    <property type="molecule type" value="Genomic_DNA"/>
</dbReference>
<evidence type="ECO:0000256" key="1">
    <source>
        <dbReference type="ARBA" id="ARBA00004141"/>
    </source>
</evidence>
<comment type="similarity">
    <text evidence="5">Belongs to the SAT4 family.</text>
</comment>
<dbReference type="PANTHER" id="PTHR33048:SF124">
    <property type="entry name" value="INTEGRAL MEMBRANE PROTEIN"/>
    <property type="match status" value="1"/>
</dbReference>
<keyword evidence="4 7" id="KW-0472">Membrane</keyword>
<feature type="region of interest" description="Disordered" evidence="6">
    <location>
        <begin position="352"/>
        <end position="374"/>
    </location>
</feature>
<keyword evidence="3 7" id="KW-1133">Transmembrane helix</keyword>
<evidence type="ECO:0000313" key="10">
    <source>
        <dbReference type="Proteomes" id="UP000070168"/>
    </source>
</evidence>
<organism evidence="9 10">
    <name type="scientific">Penicillium patulum</name>
    <name type="common">Penicillium griseofulvum</name>
    <dbReference type="NCBI Taxonomy" id="5078"/>
    <lineage>
        <taxon>Eukaryota</taxon>
        <taxon>Fungi</taxon>
        <taxon>Dikarya</taxon>
        <taxon>Ascomycota</taxon>
        <taxon>Pezizomycotina</taxon>
        <taxon>Eurotiomycetes</taxon>
        <taxon>Eurotiomycetidae</taxon>
        <taxon>Eurotiales</taxon>
        <taxon>Aspergillaceae</taxon>
        <taxon>Penicillium</taxon>
    </lineage>
</organism>
<evidence type="ECO:0000259" key="8">
    <source>
        <dbReference type="Pfam" id="PF20684"/>
    </source>
</evidence>
<evidence type="ECO:0000313" key="9">
    <source>
        <dbReference type="EMBL" id="KXG47541.1"/>
    </source>
</evidence>
<evidence type="ECO:0000256" key="3">
    <source>
        <dbReference type="ARBA" id="ARBA00022989"/>
    </source>
</evidence>